<feature type="compositionally biased region" description="Basic and acidic residues" evidence="1">
    <location>
        <begin position="178"/>
        <end position="203"/>
    </location>
</feature>
<sequence>MTSPTGAHGRRVGLCAGVVTGAVSLLAPVAAGQAAAPGEVRPGDGVTLAPAPAAPGGGVRVRADRARGAGEGAVYSPAFTDTARLRTLGDRTAPWTAEAAVKPGARPGERYVLTANCGDRESLTSSFTVRAAASPAVAPAAEAPPEARSRAGVGPGRHEARRPDVTERDSRAPGSADRAPRRDGTDRTGPTRDAKPHRQRQQDEVDNAALAMGGGLATAGLAGYLLTLRRGRGRCGCQAARRGSGTDTAERHEAAGEADSFGSSWLRERGLVLGPPQTGGRGRRARRHRVLRRQRGRCACQGPRARRDPNDTAQGR</sequence>
<accession>A0A1E7JXJ2</accession>
<protein>
    <submittedName>
        <fullName evidence="2">Uncharacterized protein</fullName>
    </submittedName>
</protein>
<proteinExistence type="predicted"/>
<feature type="compositionally biased region" description="Low complexity" evidence="1">
    <location>
        <begin position="135"/>
        <end position="146"/>
    </location>
</feature>
<gene>
    <name evidence="2" type="ORF">AN216_20905</name>
</gene>
<dbReference type="STRING" id="1075402.AN216_20905"/>
<feature type="compositionally biased region" description="Basic residues" evidence="1">
    <location>
        <begin position="281"/>
        <end position="296"/>
    </location>
</feature>
<dbReference type="RefSeq" id="WP_070198242.1">
    <property type="nucleotide sequence ID" value="NZ_LJGU01000142.1"/>
</dbReference>
<evidence type="ECO:0000256" key="1">
    <source>
        <dbReference type="SAM" id="MobiDB-lite"/>
    </source>
</evidence>
<evidence type="ECO:0000313" key="2">
    <source>
        <dbReference type="EMBL" id="OEU96329.1"/>
    </source>
</evidence>
<feature type="region of interest" description="Disordered" evidence="1">
    <location>
        <begin position="271"/>
        <end position="316"/>
    </location>
</feature>
<dbReference type="EMBL" id="LJGU01000142">
    <property type="protein sequence ID" value="OEU96329.1"/>
    <property type="molecule type" value="Genomic_DNA"/>
</dbReference>
<evidence type="ECO:0000313" key="3">
    <source>
        <dbReference type="Proteomes" id="UP000176101"/>
    </source>
</evidence>
<reference evidence="2 3" key="1">
    <citation type="journal article" date="2016" name="Front. Microbiol.">
        <title>Comparative Genomics Analysis of Streptomyces Species Reveals Their Adaptation to the Marine Environment and Their Diversity at the Genomic Level.</title>
        <authorList>
            <person name="Tian X."/>
            <person name="Zhang Z."/>
            <person name="Yang T."/>
            <person name="Chen M."/>
            <person name="Li J."/>
            <person name="Chen F."/>
            <person name="Yang J."/>
            <person name="Li W."/>
            <person name="Zhang B."/>
            <person name="Zhang Z."/>
            <person name="Wu J."/>
            <person name="Zhang C."/>
            <person name="Long L."/>
            <person name="Xiao J."/>
        </authorList>
    </citation>
    <scope>NUCLEOTIDE SEQUENCE [LARGE SCALE GENOMIC DNA]</scope>
    <source>
        <strain evidence="2 3">SCSIO 02100</strain>
    </source>
</reference>
<organism evidence="2 3">
    <name type="scientific">Streptomyces oceani</name>
    <dbReference type="NCBI Taxonomy" id="1075402"/>
    <lineage>
        <taxon>Bacteria</taxon>
        <taxon>Bacillati</taxon>
        <taxon>Actinomycetota</taxon>
        <taxon>Actinomycetes</taxon>
        <taxon>Kitasatosporales</taxon>
        <taxon>Streptomycetaceae</taxon>
        <taxon>Streptomyces</taxon>
    </lineage>
</organism>
<keyword evidence="3" id="KW-1185">Reference proteome</keyword>
<dbReference type="Proteomes" id="UP000176101">
    <property type="component" value="Unassembled WGS sequence"/>
</dbReference>
<comment type="caution">
    <text evidence="2">The sequence shown here is derived from an EMBL/GenBank/DDBJ whole genome shotgun (WGS) entry which is preliminary data.</text>
</comment>
<name>A0A1E7JXJ2_9ACTN</name>
<feature type="compositionally biased region" description="Basic and acidic residues" evidence="1">
    <location>
        <begin position="156"/>
        <end position="171"/>
    </location>
</feature>
<feature type="region of interest" description="Disordered" evidence="1">
    <location>
        <begin position="135"/>
        <end position="204"/>
    </location>
</feature>
<dbReference type="AlphaFoldDB" id="A0A1E7JXJ2"/>